<feature type="transmembrane region" description="Helical" evidence="2">
    <location>
        <begin position="21"/>
        <end position="39"/>
    </location>
</feature>
<dbReference type="EMBL" id="FNVN01000008">
    <property type="protein sequence ID" value="SEG73493.1"/>
    <property type="molecule type" value="Genomic_DNA"/>
</dbReference>
<proteinExistence type="predicted"/>
<dbReference type="AlphaFoldDB" id="A0A1H6CLC3"/>
<keyword evidence="2" id="KW-1133">Transmembrane helix</keyword>
<dbReference type="GeneID" id="39859343"/>
<dbReference type="RefSeq" id="WP_235010857.1">
    <property type="nucleotide sequence ID" value="NZ_CP031311.1"/>
</dbReference>
<gene>
    <name evidence="4" type="ORF">SAMN04488133_3505</name>
</gene>
<evidence type="ECO:0000313" key="4">
    <source>
        <dbReference type="EMBL" id="SEG73493.1"/>
    </source>
</evidence>
<keyword evidence="2" id="KW-0812">Transmembrane</keyword>
<keyword evidence="2" id="KW-0472">Membrane</keyword>
<keyword evidence="5" id="KW-1185">Reference proteome</keyword>
<dbReference type="InterPro" id="IPR018649">
    <property type="entry name" value="SHOCT"/>
</dbReference>
<evidence type="ECO:0000256" key="2">
    <source>
        <dbReference type="SAM" id="Phobius"/>
    </source>
</evidence>
<feature type="region of interest" description="Disordered" evidence="1">
    <location>
        <begin position="88"/>
        <end position="110"/>
    </location>
</feature>
<evidence type="ECO:0000313" key="5">
    <source>
        <dbReference type="Proteomes" id="UP000236740"/>
    </source>
</evidence>
<reference evidence="4 5" key="1">
    <citation type="submission" date="2016-10" db="EMBL/GenBank/DDBJ databases">
        <authorList>
            <person name="de Groot N.N."/>
        </authorList>
    </citation>
    <scope>NUCLEOTIDE SEQUENCE [LARGE SCALE GENOMIC DNA]</scope>
    <source>
        <strain evidence="4 5">CGMCC 1.10331</strain>
    </source>
</reference>
<name>A0A1H6CLC3_9EURY</name>
<feature type="transmembrane region" description="Helical" evidence="2">
    <location>
        <begin position="45"/>
        <end position="66"/>
    </location>
</feature>
<protein>
    <submittedName>
        <fullName evidence="4">Short C-terminal domain-containing protein</fullName>
    </submittedName>
</protein>
<accession>A0A1H6CLC3</accession>
<organism evidence="4 5">
    <name type="scientific">Halobellus limi</name>
    <dbReference type="NCBI Taxonomy" id="699433"/>
    <lineage>
        <taxon>Archaea</taxon>
        <taxon>Methanobacteriati</taxon>
        <taxon>Methanobacteriota</taxon>
        <taxon>Stenosarchaea group</taxon>
        <taxon>Halobacteria</taxon>
        <taxon>Halobacteriales</taxon>
        <taxon>Haloferacaceae</taxon>
        <taxon>Halobellus</taxon>
    </lineage>
</organism>
<dbReference type="Pfam" id="PF09851">
    <property type="entry name" value="SHOCT"/>
    <property type="match status" value="1"/>
</dbReference>
<feature type="domain" description="SHOCT" evidence="3">
    <location>
        <begin position="113"/>
        <end position="138"/>
    </location>
</feature>
<sequence>MTVLNRLGTRLSEYVSAVARSPPLLGLVVGAWIAALSMFTAANPVTAFLVVAPATMLLWYGVLYAAGRLRGTSDESVGFGATDSEGVDAAKTTETGSIEFFGGGNDDAPDERPIRRLRSRYAAGEIDHAEFERRLEALVETERLSDEGSDSEFGARRDRLRRARAVATPPFRFETDRPSGV</sequence>
<dbReference type="Proteomes" id="UP000236740">
    <property type="component" value="Unassembled WGS sequence"/>
</dbReference>
<evidence type="ECO:0000259" key="3">
    <source>
        <dbReference type="Pfam" id="PF09851"/>
    </source>
</evidence>
<evidence type="ECO:0000256" key="1">
    <source>
        <dbReference type="SAM" id="MobiDB-lite"/>
    </source>
</evidence>